<feature type="compositionally biased region" description="Low complexity" evidence="7">
    <location>
        <begin position="43"/>
        <end position="55"/>
    </location>
</feature>
<keyword evidence="4" id="KW-0238">DNA-binding</keyword>
<evidence type="ECO:0000256" key="1">
    <source>
        <dbReference type="ARBA" id="ARBA00004123"/>
    </source>
</evidence>
<dbReference type="GO" id="GO:0003697">
    <property type="term" value="F:single-stranded DNA binding"/>
    <property type="evidence" value="ECO:0007669"/>
    <property type="project" value="TreeGrafter"/>
</dbReference>
<dbReference type="GO" id="GO:0003684">
    <property type="term" value="F:damaged DNA binding"/>
    <property type="evidence" value="ECO:0007669"/>
    <property type="project" value="InterPro"/>
</dbReference>
<dbReference type="InterPro" id="IPR047260">
    <property type="entry name" value="ERCC1-like_central_dom"/>
</dbReference>
<proteinExistence type="inferred from homology"/>
<keyword evidence="6" id="KW-0539">Nucleus</keyword>
<dbReference type="InterPro" id="IPR011335">
    <property type="entry name" value="Restrct_endonuc-II-like"/>
</dbReference>
<dbReference type="CDD" id="cd22325">
    <property type="entry name" value="ERCC1_C-like"/>
    <property type="match status" value="1"/>
</dbReference>
<evidence type="ECO:0000259" key="8">
    <source>
        <dbReference type="Pfam" id="PF03834"/>
    </source>
</evidence>
<dbReference type="OrthoDB" id="10262814at2759"/>
<comment type="similarity">
    <text evidence="2">Belongs to the ERCC1/RAD10/SWI10 family.</text>
</comment>
<organism evidence="9">
    <name type="scientific">Cyberlindnera fabianii</name>
    <name type="common">Yeast</name>
    <name type="synonym">Hansenula fabianii</name>
    <dbReference type="NCBI Taxonomy" id="36022"/>
    <lineage>
        <taxon>Eukaryota</taxon>
        <taxon>Fungi</taxon>
        <taxon>Dikarya</taxon>
        <taxon>Ascomycota</taxon>
        <taxon>Saccharomycotina</taxon>
        <taxon>Saccharomycetes</taxon>
        <taxon>Phaffomycetales</taxon>
        <taxon>Phaffomycetaceae</taxon>
        <taxon>Cyberlindnera</taxon>
    </lineage>
</organism>
<dbReference type="Gene3D" id="3.40.50.10130">
    <property type="match status" value="1"/>
</dbReference>
<dbReference type="GO" id="GO:0006302">
    <property type="term" value="P:double-strand break repair"/>
    <property type="evidence" value="ECO:0007669"/>
    <property type="project" value="UniProtKB-ARBA"/>
</dbReference>
<evidence type="ECO:0000256" key="4">
    <source>
        <dbReference type="ARBA" id="ARBA00023125"/>
    </source>
</evidence>
<dbReference type="FunFam" id="3.40.50.10130:FF:000015">
    <property type="entry name" value="SsDNA endonuclease"/>
    <property type="match status" value="1"/>
</dbReference>
<evidence type="ECO:0000256" key="5">
    <source>
        <dbReference type="ARBA" id="ARBA00023204"/>
    </source>
</evidence>
<dbReference type="GO" id="GO:0000110">
    <property type="term" value="C:nucleotide-excision repair factor 1 complex"/>
    <property type="evidence" value="ECO:0007669"/>
    <property type="project" value="TreeGrafter"/>
</dbReference>
<dbReference type="EMBL" id="LK052914">
    <property type="protein sequence ID" value="CDR47128.1"/>
    <property type="molecule type" value="Genomic_DNA"/>
</dbReference>
<dbReference type="PhylomeDB" id="A0A061BGX0"/>
<accession>A0A061BGX0</accession>
<dbReference type="InterPro" id="IPR004579">
    <property type="entry name" value="ERCC1/RAD10/SWI10"/>
</dbReference>
<keyword evidence="3" id="KW-0227">DNA damage</keyword>
<evidence type="ECO:0000256" key="7">
    <source>
        <dbReference type="SAM" id="MobiDB-lite"/>
    </source>
</evidence>
<reference evidence="9" key="1">
    <citation type="journal article" date="2014" name="Genome Announc.">
        <title>Genome sequence of the yeast Cyberlindnera fabianii (Hansenula fabianii).</title>
        <authorList>
            <person name="Freel K.C."/>
            <person name="Sarilar V."/>
            <person name="Neuveglise C."/>
            <person name="Devillers H."/>
            <person name="Friedrich A."/>
            <person name="Schacherer J."/>
        </authorList>
    </citation>
    <scope>NUCLEOTIDE SEQUENCE</scope>
    <source>
        <strain evidence="9">YJS4271</strain>
    </source>
</reference>
<dbReference type="GO" id="GO:0070522">
    <property type="term" value="C:ERCC4-ERCC1 complex"/>
    <property type="evidence" value="ECO:0007669"/>
    <property type="project" value="TreeGrafter"/>
</dbReference>
<name>A0A061BGX0_CYBFA</name>
<comment type="subcellular location">
    <subcellularLocation>
        <location evidence="1">Nucleus</location>
    </subcellularLocation>
</comment>
<feature type="region of interest" description="Disordered" evidence="7">
    <location>
        <begin position="1"/>
        <end position="104"/>
    </location>
</feature>
<dbReference type="SUPFAM" id="SSF52980">
    <property type="entry name" value="Restriction endonuclease-like"/>
    <property type="match status" value="1"/>
</dbReference>
<protein>
    <submittedName>
        <fullName evidence="9">CYFA0S29e00408g1_1</fullName>
    </submittedName>
</protein>
<dbReference type="GO" id="GO:0070914">
    <property type="term" value="P:UV-damage excision repair"/>
    <property type="evidence" value="ECO:0007669"/>
    <property type="project" value="TreeGrafter"/>
</dbReference>
<dbReference type="GO" id="GO:0006312">
    <property type="term" value="P:mitotic recombination"/>
    <property type="evidence" value="ECO:0007669"/>
    <property type="project" value="TreeGrafter"/>
</dbReference>
<evidence type="ECO:0000256" key="6">
    <source>
        <dbReference type="ARBA" id="ARBA00023242"/>
    </source>
</evidence>
<evidence type="ECO:0000256" key="2">
    <source>
        <dbReference type="ARBA" id="ARBA00008283"/>
    </source>
</evidence>
<gene>
    <name evidence="9" type="ORF">CYFA0S_29e00408g</name>
</gene>
<feature type="compositionally biased region" description="Polar residues" evidence="7">
    <location>
        <begin position="85"/>
        <end position="104"/>
    </location>
</feature>
<dbReference type="PANTHER" id="PTHR12749:SF0">
    <property type="entry name" value="DNA EXCISION REPAIR PROTEIN ERCC-1"/>
    <property type="match status" value="1"/>
</dbReference>
<feature type="domain" description="ERCC1-like central" evidence="8">
    <location>
        <begin position="97"/>
        <end position="207"/>
    </location>
</feature>
<sequence>MPEEQKNTDSTSFASILAGVQRLRGEEAGSSAPPSQPTPQRPPQQQTQAPVVHQRPQAQPRPDPSIGTKRVNAFNQDRTRAGSPQIDQRGSKKPSQISVNKSQEGNPLLQAIKNVNWAYAEARNPYDYLVNNREVIFLSLRYHKLHPEYIGNRMKALMRRNAILLTVVDVENSEQIIRELNKLCLFNEFTLILAFTFEQAGKYISFMATNPSKVIKRKAPAEP</sequence>
<evidence type="ECO:0000313" key="9">
    <source>
        <dbReference type="EMBL" id="CDR47128.1"/>
    </source>
</evidence>
<evidence type="ECO:0000256" key="3">
    <source>
        <dbReference type="ARBA" id="ARBA00022763"/>
    </source>
</evidence>
<dbReference type="AlphaFoldDB" id="A0A061BGX0"/>
<dbReference type="VEuPathDB" id="FungiDB:BON22_5181"/>
<dbReference type="Pfam" id="PF03834">
    <property type="entry name" value="Rad10"/>
    <property type="match status" value="1"/>
</dbReference>
<dbReference type="PANTHER" id="PTHR12749">
    <property type="entry name" value="EXCISION REPAIR CROSS-COMPLEMENTING 1 ERCC1"/>
    <property type="match status" value="1"/>
</dbReference>
<dbReference type="NCBIfam" id="TIGR00597">
    <property type="entry name" value="rad10"/>
    <property type="match status" value="1"/>
</dbReference>
<keyword evidence="5" id="KW-0234">DNA repair</keyword>